<comment type="caution">
    <text evidence="2">The sequence shown here is derived from an EMBL/GenBank/DDBJ whole genome shotgun (WGS) entry which is preliminary data.</text>
</comment>
<keyword evidence="3" id="KW-1185">Reference proteome</keyword>
<sequence length="378" mass="43520">MDLCDWKSLCLLKEEDGMGFRNLNLFNIALLAKQGWRLLCNPNSLLARTLKAKYFKDSDFLNSRLGNLPSLTWQSIWAAKGLLHKGLGWRIGDGKSVSIWGDPWVPGSVDFRVQSMNVNTGLSLAADLIDVNSRKWKVELIRYTFEEMDVERILYIPLSMHPHDDLLVWTGEPTGEYTVRSGHKCLLHNGQTLIQLEYKNFYKRLWTLDLPPKIKITNWRIASNYLPTFDYVRNFLKELDGLETDLPARKENRDVICSKIVFHSNVPSVFAAEALAGFQTIHLRLFLQLREVEIERDSRLVICKLQEQNDDRPKIAAIIKDSKQLSYSFVHVSCDFNQVAHFITTEGLKKRENSYLVSRVFSNAEDVVLADRRGLLVC</sequence>
<gene>
    <name evidence="2" type="ORF">PVK06_025848</name>
</gene>
<proteinExistence type="predicted"/>
<dbReference type="Proteomes" id="UP001358586">
    <property type="component" value="Chromosome 8"/>
</dbReference>
<evidence type="ECO:0000259" key="1">
    <source>
        <dbReference type="Pfam" id="PF13456"/>
    </source>
</evidence>
<name>A0ABR0NZF8_GOSAR</name>
<evidence type="ECO:0000313" key="2">
    <source>
        <dbReference type="EMBL" id="KAK5810536.1"/>
    </source>
</evidence>
<dbReference type="Pfam" id="PF13456">
    <property type="entry name" value="RVT_3"/>
    <property type="match status" value="1"/>
</dbReference>
<evidence type="ECO:0000313" key="3">
    <source>
        <dbReference type="Proteomes" id="UP001358586"/>
    </source>
</evidence>
<reference evidence="2 3" key="1">
    <citation type="submission" date="2023-03" db="EMBL/GenBank/DDBJ databases">
        <title>WGS of Gossypium arboreum.</title>
        <authorList>
            <person name="Yu D."/>
        </authorList>
    </citation>
    <scope>NUCLEOTIDE SEQUENCE [LARGE SCALE GENOMIC DNA]</scope>
    <source>
        <tissue evidence="2">Leaf</tissue>
    </source>
</reference>
<protein>
    <recommendedName>
        <fullName evidence="1">RNase H type-1 domain-containing protein</fullName>
    </recommendedName>
</protein>
<dbReference type="InterPro" id="IPR002156">
    <property type="entry name" value="RNaseH_domain"/>
</dbReference>
<organism evidence="2 3">
    <name type="scientific">Gossypium arboreum</name>
    <name type="common">Tree cotton</name>
    <name type="synonym">Gossypium nanking</name>
    <dbReference type="NCBI Taxonomy" id="29729"/>
    <lineage>
        <taxon>Eukaryota</taxon>
        <taxon>Viridiplantae</taxon>
        <taxon>Streptophyta</taxon>
        <taxon>Embryophyta</taxon>
        <taxon>Tracheophyta</taxon>
        <taxon>Spermatophyta</taxon>
        <taxon>Magnoliopsida</taxon>
        <taxon>eudicotyledons</taxon>
        <taxon>Gunneridae</taxon>
        <taxon>Pentapetalae</taxon>
        <taxon>rosids</taxon>
        <taxon>malvids</taxon>
        <taxon>Malvales</taxon>
        <taxon>Malvaceae</taxon>
        <taxon>Malvoideae</taxon>
        <taxon>Gossypium</taxon>
    </lineage>
</organism>
<dbReference type="EMBL" id="JARKNE010000008">
    <property type="protein sequence ID" value="KAK5810536.1"/>
    <property type="molecule type" value="Genomic_DNA"/>
</dbReference>
<accession>A0ABR0NZF8</accession>
<feature type="domain" description="RNase H type-1" evidence="1">
    <location>
        <begin position="261"/>
        <end position="342"/>
    </location>
</feature>